<dbReference type="EMBL" id="CP096205">
    <property type="protein sequence ID" value="UPQ77781.1"/>
    <property type="molecule type" value="Genomic_DNA"/>
</dbReference>
<evidence type="ECO:0000313" key="6">
    <source>
        <dbReference type="EMBL" id="UPQ77781.1"/>
    </source>
</evidence>
<dbReference type="SUPFAM" id="SSF49464">
    <property type="entry name" value="Carboxypeptidase regulatory domain-like"/>
    <property type="match status" value="1"/>
</dbReference>
<dbReference type="Gene3D" id="2.170.130.10">
    <property type="entry name" value="TonB-dependent receptor, plug domain"/>
    <property type="match status" value="1"/>
</dbReference>
<reference evidence="6" key="1">
    <citation type="submission" date="2022-04" db="EMBL/GenBank/DDBJ databases">
        <title>Consumption of N2O by Flavobacterium azooxidireducens sp. nov. isolated from Decomposing Leaf Litter of Phragmites australis (Cav.).</title>
        <authorList>
            <person name="Behrendt U."/>
            <person name="Spanner T."/>
            <person name="Augustin J."/>
            <person name="Horn M.A."/>
            <person name="Kolb S."/>
            <person name="Ulrich A."/>
        </authorList>
    </citation>
    <scope>NUCLEOTIDE SEQUENCE</scope>
    <source>
        <strain evidence="6">IGB 4-14</strain>
    </source>
</reference>
<evidence type="ECO:0000256" key="3">
    <source>
        <dbReference type="SAM" id="SignalP"/>
    </source>
</evidence>
<protein>
    <submittedName>
        <fullName evidence="6">SusC/RagA family TonB-linked outer membrane protein</fullName>
    </submittedName>
</protein>
<dbReference type="Proteomes" id="UP000830583">
    <property type="component" value="Chromosome"/>
</dbReference>
<dbReference type="InterPro" id="IPR023997">
    <property type="entry name" value="TonB-dep_OMP_SusC/RagA_CS"/>
</dbReference>
<keyword evidence="1" id="KW-0812">Transmembrane</keyword>
<dbReference type="PROSITE" id="PS52016">
    <property type="entry name" value="TONB_DEPENDENT_REC_3"/>
    <property type="match status" value="1"/>
</dbReference>
<feature type="signal peptide" evidence="3">
    <location>
        <begin position="1"/>
        <end position="21"/>
    </location>
</feature>
<keyword evidence="1" id="KW-0813">Transport</keyword>
<dbReference type="Pfam" id="PF07715">
    <property type="entry name" value="Plug"/>
    <property type="match status" value="1"/>
</dbReference>
<keyword evidence="1" id="KW-1134">Transmembrane beta strand</keyword>
<dbReference type="Pfam" id="PF13715">
    <property type="entry name" value="CarbopepD_reg_2"/>
    <property type="match status" value="1"/>
</dbReference>
<dbReference type="InterPro" id="IPR008969">
    <property type="entry name" value="CarboxyPept-like_regulatory"/>
</dbReference>
<keyword evidence="3" id="KW-0732">Signal</keyword>
<keyword evidence="1 2" id="KW-0472">Membrane</keyword>
<dbReference type="SUPFAM" id="SSF56935">
    <property type="entry name" value="Porins"/>
    <property type="match status" value="1"/>
</dbReference>
<comment type="subcellular location">
    <subcellularLocation>
        <location evidence="1">Cell outer membrane</location>
        <topology evidence="1">Multi-pass membrane protein</topology>
    </subcellularLocation>
</comment>
<dbReference type="RefSeq" id="WP_248432733.1">
    <property type="nucleotide sequence ID" value="NZ_CP096205.1"/>
</dbReference>
<accession>A0ABY4KAG0</accession>
<evidence type="ECO:0000259" key="5">
    <source>
        <dbReference type="Pfam" id="PF07715"/>
    </source>
</evidence>
<evidence type="ECO:0000313" key="7">
    <source>
        <dbReference type="Proteomes" id="UP000830583"/>
    </source>
</evidence>
<dbReference type="InterPro" id="IPR000531">
    <property type="entry name" value="Beta-barrel_TonB"/>
</dbReference>
<dbReference type="Gene3D" id="2.60.40.1120">
    <property type="entry name" value="Carboxypeptidase-like, regulatory domain"/>
    <property type="match status" value="1"/>
</dbReference>
<gene>
    <name evidence="6" type="ORF">M0M57_09065</name>
</gene>
<dbReference type="NCBIfam" id="TIGR04056">
    <property type="entry name" value="OMP_RagA_SusC"/>
    <property type="match status" value="1"/>
</dbReference>
<keyword evidence="7" id="KW-1185">Reference proteome</keyword>
<dbReference type="Pfam" id="PF00593">
    <property type="entry name" value="TonB_dep_Rec_b-barrel"/>
    <property type="match status" value="1"/>
</dbReference>
<sequence>MKTISKKLLFLLLLLPLSVLAQSTVSGVVTDKSSGQPLPGVNVIIKGTTKGTTTDFDGKYMLSNVNSGEVIEFSFVGYQTTDVPYTVQNTINISLGEEVDNLEEVVLIGYGSVKKKDATGSVTQVTSKEFNKGAIVSADQLLTGKAAGVRITSNGGQPDAAPNIRIRGGSSISANNNPLIVIDGIPVDNVNPAGVGNPLSLINPNDIESFTVLKDASATAIYGSRASNGVIIITTKKGSKGAPTFNYSSNLSYGQVGKKVNVMNSGEFVRFIQEYHPTFTNLLGVADPDAPIGTTDDLATPQIEGRIIYDTDWQDAIFRNSFSTDHNFSANANLGGKVPFRGSFGYTKNEGLVKTNDYERFTYSLKFTPTLLKDHLKIDFNLKGVHSLKNNIDEGGALGGAINMDPTKPIYDNSPSNIFGGYYQDLLLNGNRNILNGQSNPLALLEQKNNPQKNQRLLTNVEFDYKMHFLPELRAIVNLGLDASQSLIRENFGDNSIATYRHNQGTNPNTNYVFNPGLNYFEKQRITNTTMDAYLAYGKRMENSIITNIDIQGGYSYQNFKNDGFSDRFRYNIDSGIREPEINEQNPTNRYYNVLNLQSYFGRMNLDLVNKYLFTFSLRADGSSLFREENRWGYFPAAAVAWKVKEETFLRDSKAVNDLKIRLGWGKTGQQDITGIVGYYPSIPLFGLGSNASQYLPGSNLYSAIPFNEDLTWEKTTSYNVGIDFDLFKNSFLTGSLDFYSRETSDLLARVDLPPGQGLTNAFVKNVGNTDSKGFELNLGLKLLKTESTSLEFNSNMAYNFSEVTNLEDVQSIQAGESRLPVQTGLFLANHAVGQQPYSAWVFRQLYDGSGNPVVGAYVDRNGDGQITNEDRYYKALRPNWTFGFGFNFNYKNWDLSSSFRGQIGGQVYNSRKLTSGWVDKALPVNNNSLSNVLDFYSGEADDNFININGNIPLSDYFLEDATFLRCENIILGYRFNKFYKSTSLRVYAALNNPFIITKYSGQDPENFNSIDNNFYPRPRVYTVGLSFDF</sequence>
<name>A0ABY4KAG0_9FLAO</name>
<dbReference type="NCBIfam" id="TIGR04057">
    <property type="entry name" value="SusC_RagA_signa"/>
    <property type="match status" value="1"/>
</dbReference>
<evidence type="ECO:0000259" key="4">
    <source>
        <dbReference type="Pfam" id="PF00593"/>
    </source>
</evidence>
<dbReference type="InterPro" id="IPR037066">
    <property type="entry name" value="Plug_dom_sf"/>
</dbReference>
<dbReference type="InterPro" id="IPR039426">
    <property type="entry name" value="TonB-dep_rcpt-like"/>
</dbReference>
<dbReference type="InterPro" id="IPR023996">
    <property type="entry name" value="TonB-dep_OMP_SusC/RagA"/>
</dbReference>
<organism evidence="6 7">
    <name type="scientific">Flavobacterium azooxidireducens</name>
    <dbReference type="NCBI Taxonomy" id="1871076"/>
    <lineage>
        <taxon>Bacteria</taxon>
        <taxon>Pseudomonadati</taxon>
        <taxon>Bacteroidota</taxon>
        <taxon>Flavobacteriia</taxon>
        <taxon>Flavobacteriales</taxon>
        <taxon>Flavobacteriaceae</taxon>
        <taxon>Flavobacterium</taxon>
    </lineage>
</organism>
<feature type="chain" id="PRO_5046053842" evidence="3">
    <location>
        <begin position="22"/>
        <end position="1030"/>
    </location>
</feature>
<keyword evidence="1" id="KW-0998">Cell outer membrane</keyword>
<comment type="similarity">
    <text evidence="1 2">Belongs to the TonB-dependent receptor family.</text>
</comment>
<feature type="domain" description="TonB-dependent receptor-like beta-barrel" evidence="4">
    <location>
        <begin position="421"/>
        <end position="993"/>
    </location>
</feature>
<evidence type="ECO:0000256" key="1">
    <source>
        <dbReference type="PROSITE-ProRule" id="PRU01360"/>
    </source>
</evidence>
<feature type="domain" description="TonB-dependent receptor plug" evidence="5">
    <location>
        <begin position="114"/>
        <end position="230"/>
    </location>
</feature>
<dbReference type="InterPro" id="IPR012910">
    <property type="entry name" value="Plug_dom"/>
</dbReference>
<proteinExistence type="inferred from homology"/>
<keyword evidence="2" id="KW-0798">TonB box</keyword>
<evidence type="ECO:0000256" key="2">
    <source>
        <dbReference type="RuleBase" id="RU003357"/>
    </source>
</evidence>